<reference evidence="2 3" key="1">
    <citation type="journal article" date="2021" name="Elife">
        <title>Chloroplast acquisition without the gene transfer in kleptoplastic sea slugs, Plakobranchus ocellatus.</title>
        <authorList>
            <person name="Maeda T."/>
            <person name="Takahashi S."/>
            <person name="Yoshida T."/>
            <person name="Shimamura S."/>
            <person name="Takaki Y."/>
            <person name="Nagai Y."/>
            <person name="Toyoda A."/>
            <person name="Suzuki Y."/>
            <person name="Arimoto A."/>
            <person name="Ishii H."/>
            <person name="Satoh N."/>
            <person name="Nishiyama T."/>
            <person name="Hasebe M."/>
            <person name="Maruyama T."/>
            <person name="Minagawa J."/>
            <person name="Obokata J."/>
            <person name="Shigenobu S."/>
        </authorList>
    </citation>
    <scope>NUCLEOTIDE SEQUENCE [LARGE SCALE GENOMIC DNA]</scope>
</reference>
<dbReference type="AlphaFoldDB" id="A0AAV4H0R7"/>
<name>A0AAV4H0R7_9GAST</name>
<gene>
    <name evidence="2" type="ORF">ElyMa_006143200</name>
</gene>
<accession>A0AAV4H0R7</accession>
<dbReference type="EMBL" id="BMAT01012327">
    <property type="protein sequence ID" value="GFR90140.1"/>
    <property type="molecule type" value="Genomic_DNA"/>
</dbReference>
<organism evidence="2 3">
    <name type="scientific">Elysia marginata</name>
    <dbReference type="NCBI Taxonomy" id="1093978"/>
    <lineage>
        <taxon>Eukaryota</taxon>
        <taxon>Metazoa</taxon>
        <taxon>Spiralia</taxon>
        <taxon>Lophotrochozoa</taxon>
        <taxon>Mollusca</taxon>
        <taxon>Gastropoda</taxon>
        <taxon>Heterobranchia</taxon>
        <taxon>Euthyneura</taxon>
        <taxon>Panpulmonata</taxon>
        <taxon>Sacoglossa</taxon>
        <taxon>Placobranchoidea</taxon>
        <taxon>Plakobranchidae</taxon>
        <taxon>Elysia</taxon>
    </lineage>
</organism>
<evidence type="ECO:0000256" key="1">
    <source>
        <dbReference type="SAM" id="MobiDB-lite"/>
    </source>
</evidence>
<feature type="compositionally biased region" description="Polar residues" evidence="1">
    <location>
        <begin position="60"/>
        <end position="84"/>
    </location>
</feature>
<evidence type="ECO:0000313" key="2">
    <source>
        <dbReference type="EMBL" id="GFR90140.1"/>
    </source>
</evidence>
<proteinExistence type="predicted"/>
<comment type="caution">
    <text evidence="2">The sequence shown here is derived from an EMBL/GenBank/DDBJ whole genome shotgun (WGS) entry which is preliminary data.</text>
</comment>
<feature type="region of interest" description="Disordered" evidence="1">
    <location>
        <begin position="45"/>
        <end position="84"/>
    </location>
</feature>
<dbReference type="Proteomes" id="UP000762676">
    <property type="component" value="Unassembled WGS sequence"/>
</dbReference>
<sequence length="97" mass="10951">MSVLRIAVRNRPKSSGTARNRLESSGCRSESSTVMGSYKLLYGTFKRPIQPRSRPRAPQTFPQPAEDNTLTDYNNHSTPLTSTLDECKDSIQKLPYF</sequence>
<keyword evidence="3" id="KW-1185">Reference proteome</keyword>
<feature type="region of interest" description="Disordered" evidence="1">
    <location>
        <begin position="1"/>
        <end position="32"/>
    </location>
</feature>
<evidence type="ECO:0000313" key="3">
    <source>
        <dbReference type="Proteomes" id="UP000762676"/>
    </source>
</evidence>
<protein>
    <submittedName>
        <fullName evidence="2">Uncharacterized protein</fullName>
    </submittedName>
</protein>